<organism evidence="1 2">
    <name type="scientific">Pararge aegeria aegeria</name>
    <dbReference type="NCBI Taxonomy" id="348720"/>
    <lineage>
        <taxon>Eukaryota</taxon>
        <taxon>Metazoa</taxon>
        <taxon>Ecdysozoa</taxon>
        <taxon>Arthropoda</taxon>
        <taxon>Hexapoda</taxon>
        <taxon>Insecta</taxon>
        <taxon>Pterygota</taxon>
        <taxon>Neoptera</taxon>
        <taxon>Endopterygota</taxon>
        <taxon>Lepidoptera</taxon>
        <taxon>Glossata</taxon>
        <taxon>Ditrysia</taxon>
        <taxon>Papilionoidea</taxon>
        <taxon>Nymphalidae</taxon>
        <taxon>Satyrinae</taxon>
        <taxon>Satyrini</taxon>
        <taxon>Parargina</taxon>
        <taxon>Pararge</taxon>
    </lineage>
</organism>
<sequence>MVGCIGWRDGAPVAATRRCVFQAGALALRNRWLCKAPRCQLAFAGRKSRTQLAQWRCRARRLYTYRTVKCPQCRVCAASRTFVLRKSPPTAGLF</sequence>
<keyword evidence="2" id="KW-1185">Reference proteome</keyword>
<gene>
    <name evidence="1" type="primary">jg7754</name>
    <name evidence="1" type="ORF">PAEG_LOCUS20257</name>
</gene>
<proteinExistence type="predicted"/>
<protein>
    <submittedName>
        <fullName evidence="1">Jg7754 protein</fullName>
    </submittedName>
</protein>
<name>A0A8S4S4C3_9NEOP</name>
<dbReference type="EMBL" id="CAKXAJ010025817">
    <property type="protein sequence ID" value="CAH2244288.1"/>
    <property type="molecule type" value="Genomic_DNA"/>
</dbReference>
<reference evidence="1" key="1">
    <citation type="submission" date="2022-03" db="EMBL/GenBank/DDBJ databases">
        <authorList>
            <person name="Lindestad O."/>
        </authorList>
    </citation>
    <scope>NUCLEOTIDE SEQUENCE</scope>
</reference>
<dbReference type="Proteomes" id="UP000838756">
    <property type="component" value="Unassembled WGS sequence"/>
</dbReference>
<evidence type="ECO:0000313" key="2">
    <source>
        <dbReference type="Proteomes" id="UP000838756"/>
    </source>
</evidence>
<accession>A0A8S4S4C3</accession>
<dbReference type="AlphaFoldDB" id="A0A8S4S4C3"/>
<evidence type="ECO:0000313" key="1">
    <source>
        <dbReference type="EMBL" id="CAH2244288.1"/>
    </source>
</evidence>
<comment type="caution">
    <text evidence="1">The sequence shown here is derived from an EMBL/GenBank/DDBJ whole genome shotgun (WGS) entry which is preliminary data.</text>
</comment>